<dbReference type="InterPro" id="IPR014719">
    <property type="entry name" value="Ribosomal_bL12_C/ClpS-like"/>
</dbReference>
<dbReference type="AlphaFoldDB" id="D0LVD1"/>
<dbReference type="STRING" id="502025.Hoch_5003"/>
<name>D0LVD1_HALO1</name>
<gene>
    <name evidence="1" type="primary">clpS</name>
    <name evidence="4" type="ordered locus">Hoch_5003</name>
</gene>
<comment type="subunit">
    <text evidence="1">Binds to the N-terminal domain of the chaperone ClpA.</text>
</comment>
<dbReference type="InterPro" id="IPR003769">
    <property type="entry name" value="ClpS_core"/>
</dbReference>
<comment type="function">
    <text evidence="1">Involved in the modulation of the specificity of the ClpAP-mediated ATP-dependent protein degradation.</text>
</comment>
<keyword evidence="4" id="KW-0378">Hydrolase</keyword>
<dbReference type="PANTHER" id="PTHR33473:SF19">
    <property type="entry name" value="ATP-DEPENDENT CLP PROTEASE ADAPTER PROTEIN CLPS"/>
    <property type="match status" value="1"/>
</dbReference>
<evidence type="ECO:0000313" key="5">
    <source>
        <dbReference type="Proteomes" id="UP000001880"/>
    </source>
</evidence>
<evidence type="ECO:0000256" key="1">
    <source>
        <dbReference type="HAMAP-Rule" id="MF_00302"/>
    </source>
</evidence>
<dbReference type="HAMAP" id="MF_00302">
    <property type="entry name" value="ClpS"/>
    <property type="match status" value="1"/>
</dbReference>
<proteinExistence type="inferred from homology"/>
<comment type="similarity">
    <text evidence="1">Belongs to the ClpS family.</text>
</comment>
<dbReference type="eggNOG" id="COG2127">
    <property type="taxonomic scope" value="Bacteria"/>
</dbReference>
<evidence type="ECO:0000259" key="3">
    <source>
        <dbReference type="Pfam" id="PF02617"/>
    </source>
</evidence>
<evidence type="ECO:0000256" key="2">
    <source>
        <dbReference type="SAM" id="MobiDB-lite"/>
    </source>
</evidence>
<reference evidence="4 5" key="1">
    <citation type="journal article" date="2010" name="Stand. Genomic Sci.">
        <title>Complete genome sequence of Haliangium ochraceum type strain (SMP-2).</title>
        <authorList>
            <consortium name="US DOE Joint Genome Institute (JGI-PGF)"/>
            <person name="Ivanova N."/>
            <person name="Daum C."/>
            <person name="Lang E."/>
            <person name="Abt B."/>
            <person name="Kopitz M."/>
            <person name="Saunders E."/>
            <person name="Lapidus A."/>
            <person name="Lucas S."/>
            <person name="Glavina Del Rio T."/>
            <person name="Nolan M."/>
            <person name="Tice H."/>
            <person name="Copeland A."/>
            <person name="Cheng J.F."/>
            <person name="Chen F."/>
            <person name="Bruce D."/>
            <person name="Goodwin L."/>
            <person name="Pitluck S."/>
            <person name="Mavromatis K."/>
            <person name="Pati A."/>
            <person name="Mikhailova N."/>
            <person name="Chen A."/>
            <person name="Palaniappan K."/>
            <person name="Land M."/>
            <person name="Hauser L."/>
            <person name="Chang Y.J."/>
            <person name="Jeffries C.D."/>
            <person name="Detter J.C."/>
            <person name="Brettin T."/>
            <person name="Rohde M."/>
            <person name="Goker M."/>
            <person name="Bristow J."/>
            <person name="Markowitz V."/>
            <person name="Eisen J.A."/>
            <person name="Hugenholtz P."/>
            <person name="Kyrpides N.C."/>
            <person name="Klenk H.P."/>
        </authorList>
    </citation>
    <scope>NUCLEOTIDE SEQUENCE [LARGE SCALE GENOMIC DNA]</scope>
    <source>
        <strain evidence="5">DSM 14365 / CIP 107738 / JCM 11303 / AJ 13395 / SMP-2</strain>
    </source>
</reference>
<dbReference type="EMBL" id="CP001804">
    <property type="protein sequence ID" value="ACY17492.1"/>
    <property type="molecule type" value="Genomic_DNA"/>
</dbReference>
<dbReference type="GO" id="GO:0030163">
    <property type="term" value="P:protein catabolic process"/>
    <property type="evidence" value="ECO:0007669"/>
    <property type="project" value="InterPro"/>
</dbReference>
<protein>
    <recommendedName>
        <fullName evidence="1">ATP-dependent Clp protease adapter protein ClpS</fullName>
    </recommendedName>
</protein>
<keyword evidence="5" id="KW-1185">Reference proteome</keyword>
<dbReference type="FunFam" id="3.30.1390.10:FF:000002">
    <property type="entry name" value="ATP-dependent Clp protease adapter protein ClpS"/>
    <property type="match status" value="1"/>
</dbReference>
<dbReference type="Gene3D" id="3.30.1390.10">
    <property type="match status" value="1"/>
</dbReference>
<accession>D0LVD1</accession>
<evidence type="ECO:0000313" key="4">
    <source>
        <dbReference type="EMBL" id="ACY17492.1"/>
    </source>
</evidence>
<dbReference type="InterPro" id="IPR022935">
    <property type="entry name" value="ClpS"/>
</dbReference>
<dbReference type="Pfam" id="PF02617">
    <property type="entry name" value="ClpS"/>
    <property type="match status" value="1"/>
</dbReference>
<sequence>MNPRMSSHDSGKKRPGTKEERGVAIKERTRTKKPPLYKVLLHNDDYTTKEFVVWVLQSIFQRSESEAVRIMMHVHNTGVGIAGIYTLEVAETKMTKTTNLAQAHEYPLQCSMEPAE</sequence>
<dbReference type="HOGENOM" id="CLU_134358_0_0_7"/>
<dbReference type="SUPFAM" id="SSF54736">
    <property type="entry name" value="ClpS-like"/>
    <property type="match status" value="1"/>
</dbReference>
<keyword evidence="4" id="KW-0645">Protease</keyword>
<feature type="domain" description="Adaptor protein ClpS core" evidence="3">
    <location>
        <begin position="32"/>
        <end position="111"/>
    </location>
</feature>
<dbReference type="PANTHER" id="PTHR33473">
    <property type="entry name" value="ATP-DEPENDENT CLP PROTEASE ADAPTER PROTEIN CLPS1, CHLOROPLASTIC"/>
    <property type="match status" value="1"/>
</dbReference>
<dbReference type="GO" id="GO:0006508">
    <property type="term" value="P:proteolysis"/>
    <property type="evidence" value="ECO:0007669"/>
    <property type="project" value="UniProtKB-UniRule"/>
</dbReference>
<dbReference type="GO" id="GO:0008233">
    <property type="term" value="F:peptidase activity"/>
    <property type="evidence" value="ECO:0007669"/>
    <property type="project" value="UniProtKB-KW"/>
</dbReference>
<dbReference type="Proteomes" id="UP000001880">
    <property type="component" value="Chromosome"/>
</dbReference>
<organism evidence="4 5">
    <name type="scientific">Haliangium ochraceum (strain DSM 14365 / JCM 11303 / SMP-2)</name>
    <dbReference type="NCBI Taxonomy" id="502025"/>
    <lineage>
        <taxon>Bacteria</taxon>
        <taxon>Pseudomonadati</taxon>
        <taxon>Myxococcota</taxon>
        <taxon>Polyangia</taxon>
        <taxon>Haliangiales</taxon>
        <taxon>Kofleriaceae</taxon>
        <taxon>Haliangium</taxon>
    </lineage>
</organism>
<feature type="compositionally biased region" description="Basic and acidic residues" evidence="2">
    <location>
        <begin position="1"/>
        <end position="28"/>
    </location>
</feature>
<dbReference type="RefSeq" id="WP_012830084.1">
    <property type="nucleotide sequence ID" value="NC_013440.1"/>
</dbReference>
<dbReference type="KEGG" id="hoh:Hoch_5003"/>
<feature type="region of interest" description="Disordered" evidence="2">
    <location>
        <begin position="1"/>
        <end position="29"/>
    </location>
</feature>